<dbReference type="Proteomes" id="UP000187455">
    <property type="component" value="Unassembled WGS sequence"/>
</dbReference>
<evidence type="ECO:0000256" key="1">
    <source>
        <dbReference type="ARBA" id="ARBA00004173"/>
    </source>
</evidence>
<evidence type="ECO:0000256" key="3">
    <source>
        <dbReference type="ARBA" id="ARBA00006484"/>
    </source>
</evidence>
<comment type="caution">
    <text evidence="9">The sequence shown here is derived from an EMBL/GenBank/DDBJ whole genome shotgun (WGS) entry which is preliminary data.</text>
</comment>
<dbReference type="PANTHER" id="PTHR42808:SF3">
    <property type="entry name" value="HYDROXYSTEROID DEHYDROGENASE-LIKE PROTEIN 2"/>
    <property type="match status" value="1"/>
</dbReference>
<comment type="similarity">
    <text evidence="3">Belongs to the short-chain dehydrogenases/reductases (SDR) family.</text>
</comment>
<evidence type="ECO:0000256" key="5">
    <source>
        <dbReference type="ARBA" id="ARBA00023002"/>
    </source>
</evidence>
<keyword evidence="10" id="KW-1185">Reference proteome</keyword>
<sequence length="291" mass="31749">MSLRNKVLFITGASRGIGEAIALRAARDGAKIAVVAKTTEPHPTLPGTIYTAVDKIKKAGGQAIAIQCDIRFEDQVVAAFKKTFDAFGGIDIVVNNASAINLKGTEETSVSRYDLMNGINARGTWMVSKFAIPYLKNAQNPHILNLAPPLSMETKWFAPHTAYTMAKYGMSMCVLGMSGELSNYGIAVNALWPYTMISTAALVIAASESPDIRARTPEIISDAAHIILTSDSKKNTGNFYLDELFLRENGVKDFDKYSVVPGTKLEDLSLDFFLDSAQVQKLFKLRQNSKL</sequence>
<name>A0A1R0H7V0_9FUNG</name>
<dbReference type="Pfam" id="PF00106">
    <property type="entry name" value="adh_short"/>
    <property type="match status" value="1"/>
</dbReference>
<evidence type="ECO:0000256" key="8">
    <source>
        <dbReference type="ARBA" id="ARBA00040243"/>
    </source>
</evidence>
<organism evidence="9 10">
    <name type="scientific">Smittium mucronatum</name>
    <dbReference type="NCBI Taxonomy" id="133383"/>
    <lineage>
        <taxon>Eukaryota</taxon>
        <taxon>Fungi</taxon>
        <taxon>Fungi incertae sedis</taxon>
        <taxon>Zoopagomycota</taxon>
        <taxon>Kickxellomycotina</taxon>
        <taxon>Harpellomycetes</taxon>
        <taxon>Harpellales</taxon>
        <taxon>Legeriomycetaceae</taxon>
        <taxon>Smittium</taxon>
    </lineage>
</organism>
<keyword evidence="5" id="KW-0560">Oxidoreductase</keyword>
<evidence type="ECO:0000313" key="10">
    <source>
        <dbReference type="Proteomes" id="UP000187455"/>
    </source>
</evidence>
<dbReference type="PRINTS" id="PR00081">
    <property type="entry name" value="GDHRDH"/>
</dbReference>
<proteinExistence type="inferred from homology"/>
<dbReference type="NCBIfam" id="NF006133">
    <property type="entry name" value="PRK08278.1"/>
    <property type="match status" value="1"/>
</dbReference>
<dbReference type="OrthoDB" id="5327538at2759"/>
<evidence type="ECO:0000256" key="2">
    <source>
        <dbReference type="ARBA" id="ARBA00004275"/>
    </source>
</evidence>
<dbReference type="GO" id="GO:0016491">
    <property type="term" value="F:oxidoreductase activity"/>
    <property type="evidence" value="ECO:0007669"/>
    <property type="project" value="UniProtKB-KW"/>
</dbReference>
<reference evidence="9 10" key="1">
    <citation type="journal article" date="2016" name="Mol. Biol. Evol.">
        <title>Genome-Wide Survey of Gut Fungi (Harpellales) Reveals the First Horizontally Transferred Ubiquitin Gene from a Mosquito Host.</title>
        <authorList>
            <person name="Wang Y."/>
            <person name="White M.M."/>
            <person name="Kvist S."/>
            <person name="Moncalvo J.M."/>
        </authorList>
    </citation>
    <scope>NUCLEOTIDE SEQUENCE [LARGE SCALE GENOMIC DNA]</scope>
    <source>
        <strain evidence="9 10">ALG-7-W6</strain>
    </source>
</reference>
<evidence type="ECO:0000256" key="6">
    <source>
        <dbReference type="ARBA" id="ARBA00023128"/>
    </source>
</evidence>
<evidence type="ECO:0000256" key="4">
    <source>
        <dbReference type="ARBA" id="ARBA00022857"/>
    </source>
</evidence>
<dbReference type="FunFam" id="3.40.50.720:FF:000301">
    <property type="entry name" value="Hydroxysteroid dehydrogenase like 2"/>
    <property type="match status" value="1"/>
</dbReference>
<keyword evidence="7" id="KW-0576">Peroxisome</keyword>
<keyword evidence="6" id="KW-0496">Mitochondrion</keyword>
<gene>
    <name evidence="9" type="ORF">AYI68_g628</name>
</gene>
<dbReference type="PANTHER" id="PTHR42808">
    <property type="entry name" value="HYDROXYSTEROID DEHYDROGENASE-LIKE PROTEIN 2"/>
    <property type="match status" value="1"/>
</dbReference>
<comment type="subcellular location">
    <subcellularLocation>
        <location evidence="1">Mitochondrion</location>
    </subcellularLocation>
    <subcellularLocation>
        <location evidence="2">Peroxisome</location>
    </subcellularLocation>
</comment>
<dbReference type="STRING" id="133383.A0A1R0H7V0"/>
<evidence type="ECO:0000313" key="9">
    <source>
        <dbReference type="EMBL" id="OLY85181.1"/>
    </source>
</evidence>
<keyword evidence="4" id="KW-0521">NADP</keyword>
<protein>
    <recommendedName>
        <fullName evidence="8">Hydroxysteroid dehydrogenase-like protein 2</fullName>
    </recommendedName>
</protein>
<evidence type="ECO:0000256" key="7">
    <source>
        <dbReference type="ARBA" id="ARBA00023140"/>
    </source>
</evidence>
<dbReference type="EMBL" id="LSSL01000200">
    <property type="protein sequence ID" value="OLY85181.1"/>
    <property type="molecule type" value="Genomic_DNA"/>
</dbReference>
<dbReference type="InterPro" id="IPR036291">
    <property type="entry name" value="NAD(P)-bd_dom_sf"/>
</dbReference>
<dbReference type="GO" id="GO:0005777">
    <property type="term" value="C:peroxisome"/>
    <property type="evidence" value="ECO:0007669"/>
    <property type="project" value="UniProtKB-SubCell"/>
</dbReference>
<dbReference type="GO" id="GO:0005739">
    <property type="term" value="C:mitochondrion"/>
    <property type="evidence" value="ECO:0007669"/>
    <property type="project" value="UniProtKB-SubCell"/>
</dbReference>
<dbReference type="InterPro" id="IPR051935">
    <property type="entry name" value="HSDL2"/>
</dbReference>
<dbReference type="AlphaFoldDB" id="A0A1R0H7V0"/>
<dbReference type="Gene3D" id="3.40.50.720">
    <property type="entry name" value="NAD(P)-binding Rossmann-like Domain"/>
    <property type="match status" value="1"/>
</dbReference>
<accession>A0A1R0H7V0</accession>
<dbReference type="InterPro" id="IPR002347">
    <property type="entry name" value="SDR_fam"/>
</dbReference>
<dbReference type="SUPFAM" id="SSF51735">
    <property type="entry name" value="NAD(P)-binding Rossmann-fold domains"/>
    <property type="match status" value="1"/>
</dbReference>